<feature type="region of interest" description="Disordered" evidence="5">
    <location>
        <begin position="817"/>
        <end position="836"/>
    </location>
</feature>
<evidence type="ECO:0000256" key="4">
    <source>
        <dbReference type="ARBA" id="ARBA00022840"/>
    </source>
</evidence>
<dbReference type="InterPro" id="IPR010225">
    <property type="entry name" value="HrpB"/>
</dbReference>
<evidence type="ECO:0000256" key="1">
    <source>
        <dbReference type="ARBA" id="ARBA00022741"/>
    </source>
</evidence>
<dbReference type="InterPro" id="IPR007502">
    <property type="entry name" value="Helicase-assoc_dom"/>
</dbReference>
<evidence type="ECO:0000259" key="6">
    <source>
        <dbReference type="PROSITE" id="PS51192"/>
    </source>
</evidence>
<organism evidence="8 9">
    <name type="scientific">Paramagnetospirillum kuznetsovii</name>
    <dbReference type="NCBI Taxonomy" id="2053833"/>
    <lineage>
        <taxon>Bacteria</taxon>
        <taxon>Pseudomonadati</taxon>
        <taxon>Pseudomonadota</taxon>
        <taxon>Alphaproteobacteria</taxon>
        <taxon>Rhodospirillales</taxon>
        <taxon>Magnetospirillaceae</taxon>
        <taxon>Paramagnetospirillum</taxon>
    </lineage>
</organism>
<evidence type="ECO:0000313" key="8">
    <source>
        <dbReference type="EMBL" id="RAU22234.1"/>
    </source>
</evidence>
<dbReference type="EMBL" id="PGTO01000005">
    <property type="protein sequence ID" value="RAU22234.1"/>
    <property type="molecule type" value="Genomic_DNA"/>
</dbReference>
<dbReference type="RefSeq" id="WP_112143840.1">
    <property type="nucleotide sequence ID" value="NZ_PGTO01000005.1"/>
</dbReference>
<dbReference type="SMART" id="SM00487">
    <property type="entry name" value="DEXDc"/>
    <property type="match status" value="1"/>
</dbReference>
<dbReference type="GO" id="GO:0005524">
    <property type="term" value="F:ATP binding"/>
    <property type="evidence" value="ECO:0007669"/>
    <property type="project" value="UniProtKB-KW"/>
</dbReference>
<dbReference type="InterPro" id="IPR049614">
    <property type="entry name" value="HrpB_DEXH"/>
</dbReference>
<accession>A0A364NYS3</accession>
<evidence type="ECO:0000256" key="5">
    <source>
        <dbReference type="SAM" id="MobiDB-lite"/>
    </source>
</evidence>
<dbReference type="Proteomes" id="UP000251075">
    <property type="component" value="Unassembled WGS sequence"/>
</dbReference>
<dbReference type="Gene3D" id="1.20.120.1080">
    <property type="match status" value="1"/>
</dbReference>
<dbReference type="CDD" id="cd18791">
    <property type="entry name" value="SF2_C_RHA"/>
    <property type="match status" value="1"/>
</dbReference>
<dbReference type="GO" id="GO:0003676">
    <property type="term" value="F:nucleic acid binding"/>
    <property type="evidence" value="ECO:0007669"/>
    <property type="project" value="InterPro"/>
</dbReference>
<dbReference type="CDD" id="cd17990">
    <property type="entry name" value="DEXHc_HrpB"/>
    <property type="match status" value="1"/>
</dbReference>
<evidence type="ECO:0000256" key="2">
    <source>
        <dbReference type="ARBA" id="ARBA00022801"/>
    </source>
</evidence>
<dbReference type="PROSITE" id="PS51194">
    <property type="entry name" value="HELICASE_CTER"/>
    <property type="match status" value="1"/>
</dbReference>
<keyword evidence="4" id="KW-0067">ATP-binding</keyword>
<sequence>MTALPIDPILPQIRDALARSAGLVLQAPPGAGKTTRVPLALLDAPWLDGRKIVMLEPRRLAARAAAARMAASLGQAPGETVGWRIRLDSRVGPTTRIEVVTEGILVRMLQDDPSLPGVGLVIFDEFHERSLHADLGLALALESQQSLREDLRLLVMSATLDGGPVAALMGGVPVITSEGRAFPVETRFLTRPEPRRFADEVASAVARALREDDGDVLVFLPGAGEIRRVDGLLAENPAARAAVIAPLYGDLGQDAQDQAIRPDKDGRRKVVLATAIAETSLTIDGVRVVVDGGQMRVPRFDPGSGMTRLATLAVSKASADQRRGRAGRQAPGICYRLWSEAEDRALRPWSAPEITEADLAPLALDLAQWGVADAASLAWLDPPPAAHLSQARALLTELGALDECGRITGHGRAMARLPMHPRLAHMILRGMDTGLGGLACDLAALLEERDILRAGRGFRDGDIRLRLEALRSGERLDSRHGLSVDRGALSRVRQSAKDWRRRLGLKSDEQRGDSRDAGILLAFAYPDRIARRRPGGELRYAMANGRGAVFADHEPLAAEDWLALAELDGDRREARVFLAAPLSLGEIEEHFADQIQSVTLCQWDGREDLVLARRQRRLWGLVLDDKPLRDADPSAMAAAMADGIRAMGLGCLPWTPDLEKLRRRVAFMREQEPDGDWPDLSDSALAEDLGNWLAPFLSGVVRRSHLARLDLAAALGACLSWEQKRRLDDLAPTHVEVPSGSRIPIDYSGETPVLAVRLQEMFGCADTPRINRGQVALLLHLLSPARRPVQVTRDLASFWANAYRQVKADLKGQYPKHWWPDDPMQAEPTARAKPRK</sequence>
<dbReference type="Pfam" id="PF08482">
    <property type="entry name" value="HrpB_C"/>
    <property type="match status" value="1"/>
</dbReference>
<keyword evidence="1" id="KW-0547">Nucleotide-binding</keyword>
<dbReference type="InterPro" id="IPR001650">
    <property type="entry name" value="Helicase_C-like"/>
</dbReference>
<comment type="caution">
    <text evidence="8">The sequence shown here is derived from an EMBL/GenBank/DDBJ whole genome shotgun (WGS) entry which is preliminary data.</text>
</comment>
<dbReference type="PROSITE" id="PS51192">
    <property type="entry name" value="HELICASE_ATP_BIND_1"/>
    <property type="match status" value="1"/>
</dbReference>
<dbReference type="GO" id="GO:0016787">
    <property type="term" value="F:hydrolase activity"/>
    <property type="evidence" value="ECO:0007669"/>
    <property type="project" value="UniProtKB-KW"/>
</dbReference>
<feature type="domain" description="Helicase ATP-binding" evidence="6">
    <location>
        <begin position="14"/>
        <end position="178"/>
    </location>
</feature>
<evidence type="ECO:0000313" key="9">
    <source>
        <dbReference type="Proteomes" id="UP000251075"/>
    </source>
</evidence>
<dbReference type="AlphaFoldDB" id="A0A364NYS3"/>
<dbReference type="SMART" id="SM00847">
    <property type="entry name" value="HA2"/>
    <property type="match status" value="1"/>
</dbReference>
<dbReference type="InterPro" id="IPR013689">
    <property type="entry name" value="RNA_helicase_ATP-dep_HrpB_C"/>
</dbReference>
<proteinExistence type="predicted"/>
<evidence type="ECO:0000259" key="7">
    <source>
        <dbReference type="PROSITE" id="PS51194"/>
    </source>
</evidence>
<dbReference type="Pfam" id="PF00271">
    <property type="entry name" value="Helicase_C"/>
    <property type="match status" value="1"/>
</dbReference>
<protein>
    <submittedName>
        <fullName evidence="8">ATP-dependent helicase HrpB</fullName>
    </submittedName>
</protein>
<reference evidence="8 9" key="1">
    <citation type="submission" date="2017-11" db="EMBL/GenBank/DDBJ databases">
        <title>Draft genome sequence of magnetotactic bacterium Magnetospirillum kuznetsovii LBB-42.</title>
        <authorList>
            <person name="Grouzdev D.S."/>
            <person name="Rysina M.S."/>
            <person name="Baslerov R.V."/>
            <person name="Koziaeva V."/>
        </authorList>
    </citation>
    <scope>NUCLEOTIDE SEQUENCE [LARGE SCALE GENOMIC DNA]</scope>
    <source>
        <strain evidence="8 9">LBB-42</strain>
    </source>
</reference>
<dbReference type="InterPro" id="IPR027417">
    <property type="entry name" value="P-loop_NTPase"/>
</dbReference>
<keyword evidence="2" id="KW-0378">Hydrolase</keyword>
<dbReference type="Gene3D" id="3.40.50.300">
    <property type="entry name" value="P-loop containing nucleotide triphosphate hydrolases"/>
    <property type="match status" value="2"/>
</dbReference>
<evidence type="ECO:0000256" key="3">
    <source>
        <dbReference type="ARBA" id="ARBA00022806"/>
    </source>
</evidence>
<dbReference type="GO" id="GO:0004386">
    <property type="term" value="F:helicase activity"/>
    <property type="evidence" value="ECO:0007669"/>
    <property type="project" value="UniProtKB-KW"/>
</dbReference>
<dbReference type="PIRSF" id="PIRSF005496">
    <property type="entry name" value="ATP_hel_hrpB"/>
    <property type="match status" value="1"/>
</dbReference>
<dbReference type="FunFam" id="3.40.50.300:FF:002125">
    <property type="entry name" value="ATP-dependent helicase HrpB"/>
    <property type="match status" value="1"/>
</dbReference>
<dbReference type="NCBIfam" id="TIGR01970">
    <property type="entry name" value="DEAH_box_HrpB"/>
    <property type="match status" value="1"/>
</dbReference>
<dbReference type="PANTHER" id="PTHR43519:SF1">
    <property type="entry name" value="ATP-DEPENDENT RNA HELICASE HRPB"/>
    <property type="match status" value="1"/>
</dbReference>
<feature type="domain" description="Helicase C-terminal" evidence="7">
    <location>
        <begin position="201"/>
        <end position="370"/>
    </location>
</feature>
<dbReference type="InterPro" id="IPR014001">
    <property type="entry name" value="Helicase_ATP-bd"/>
</dbReference>
<dbReference type="PANTHER" id="PTHR43519">
    <property type="entry name" value="ATP-DEPENDENT RNA HELICASE HRPB"/>
    <property type="match status" value="1"/>
</dbReference>
<dbReference type="Pfam" id="PF00270">
    <property type="entry name" value="DEAD"/>
    <property type="match status" value="1"/>
</dbReference>
<dbReference type="OrthoDB" id="9805617at2"/>
<keyword evidence="3 8" id="KW-0347">Helicase</keyword>
<name>A0A364NYS3_9PROT</name>
<gene>
    <name evidence="8" type="primary">hrpB</name>
    <name evidence="8" type="ORF">CU669_08885</name>
</gene>
<keyword evidence="9" id="KW-1185">Reference proteome</keyword>
<dbReference type="SMART" id="SM00490">
    <property type="entry name" value="HELICc"/>
    <property type="match status" value="1"/>
</dbReference>
<dbReference type="InterPro" id="IPR011545">
    <property type="entry name" value="DEAD/DEAH_box_helicase_dom"/>
</dbReference>
<dbReference type="SUPFAM" id="SSF52540">
    <property type="entry name" value="P-loop containing nucleoside triphosphate hydrolases"/>
    <property type="match status" value="2"/>
</dbReference>